<feature type="compositionally biased region" description="Low complexity" evidence="1">
    <location>
        <begin position="1112"/>
        <end position="1136"/>
    </location>
</feature>
<dbReference type="InterPro" id="IPR015943">
    <property type="entry name" value="WD40/YVTN_repeat-like_dom_sf"/>
</dbReference>
<dbReference type="OrthoDB" id="64353at2759"/>
<organism evidence="2 3">
    <name type="scientific">Crepidotus variabilis</name>
    <dbReference type="NCBI Taxonomy" id="179855"/>
    <lineage>
        <taxon>Eukaryota</taxon>
        <taxon>Fungi</taxon>
        <taxon>Dikarya</taxon>
        <taxon>Basidiomycota</taxon>
        <taxon>Agaricomycotina</taxon>
        <taxon>Agaricomycetes</taxon>
        <taxon>Agaricomycetidae</taxon>
        <taxon>Agaricales</taxon>
        <taxon>Agaricineae</taxon>
        <taxon>Crepidotaceae</taxon>
        <taxon>Crepidotus</taxon>
    </lineage>
</organism>
<dbReference type="Gene3D" id="2.130.10.10">
    <property type="entry name" value="YVTN repeat-like/Quinoprotein amine dehydrogenase"/>
    <property type="match status" value="1"/>
</dbReference>
<protein>
    <recommendedName>
        <fullName evidence="4">DUF2415 domain-containing protein</fullName>
    </recommendedName>
</protein>
<feature type="compositionally biased region" description="Polar residues" evidence="1">
    <location>
        <begin position="521"/>
        <end position="543"/>
    </location>
</feature>
<feature type="region of interest" description="Disordered" evidence="1">
    <location>
        <begin position="417"/>
        <end position="478"/>
    </location>
</feature>
<evidence type="ECO:0008006" key="4">
    <source>
        <dbReference type="Google" id="ProtNLM"/>
    </source>
</evidence>
<feature type="compositionally biased region" description="Polar residues" evidence="1">
    <location>
        <begin position="730"/>
        <end position="745"/>
    </location>
</feature>
<dbReference type="EMBL" id="MU157827">
    <property type="protein sequence ID" value="KAF9533930.1"/>
    <property type="molecule type" value="Genomic_DNA"/>
</dbReference>
<evidence type="ECO:0000256" key="1">
    <source>
        <dbReference type="SAM" id="MobiDB-lite"/>
    </source>
</evidence>
<feature type="compositionally biased region" description="Acidic residues" evidence="1">
    <location>
        <begin position="930"/>
        <end position="947"/>
    </location>
</feature>
<evidence type="ECO:0000313" key="3">
    <source>
        <dbReference type="Proteomes" id="UP000807306"/>
    </source>
</evidence>
<proteinExistence type="predicted"/>
<dbReference type="Proteomes" id="UP000807306">
    <property type="component" value="Unassembled WGS sequence"/>
</dbReference>
<feature type="compositionally biased region" description="Gly residues" evidence="1">
    <location>
        <begin position="1243"/>
        <end position="1252"/>
    </location>
</feature>
<feature type="region of interest" description="Disordered" evidence="1">
    <location>
        <begin position="1222"/>
        <end position="1252"/>
    </location>
</feature>
<comment type="caution">
    <text evidence="2">The sequence shown here is derived from an EMBL/GenBank/DDBJ whole genome shotgun (WGS) entry which is preliminary data.</text>
</comment>
<feature type="compositionally biased region" description="Low complexity" evidence="1">
    <location>
        <begin position="571"/>
        <end position="602"/>
    </location>
</feature>
<feature type="region of interest" description="Disordered" evidence="1">
    <location>
        <begin position="1180"/>
        <end position="1202"/>
    </location>
</feature>
<dbReference type="InterPro" id="IPR036322">
    <property type="entry name" value="WD40_repeat_dom_sf"/>
</dbReference>
<keyword evidence="3" id="KW-1185">Reference proteome</keyword>
<feature type="region of interest" description="Disordered" evidence="1">
    <location>
        <begin position="920"/>
        <end position="1014"/>
    </location>
</feature>
<gene>
    <name evidence="2" type="ORF">CPB83DRAFT_902617</name>
</gene>
<feature type="compositionally biased region" description="Low complexity" evidence="1">
    <location>
        <begin position="1187"/>
        <end position="1202"/>
    </location>
</feature>
<feature type="region of interest" description="Disordered" evidence="1">
    <location>
        <begin position="730"/>
        <end position="772"/>
    </location>
</feature>
<dbReference type="PANTHER" id="PTHR43991:SF9">
    <property type="entry name" value="DUF2415 DOMAIN-CONTAINING PROTEIN"/>
    <property type="match status" value="1"/>
</dbReference>
<evidence type="ECO:0000313" key="2">
    <source>
        <dbReference type="EMBL" id="KAF9533930.1"/>
    </source>
</evidence>
<feature type="compositionally biased region" description="Basic and acidic residues" evidence="1">
    <location>
        <begin position="762"/>
        <end position="772"/>
    </location>
</feature>
<feature type="compositionally biased region" description="Low complexity" evidence="1">
    <location>
        <begin position="445"/>
        <end position="478"/>
    </location>
</feature>
<dbReference type="SUPFAM" id="SSF50978">
    <property type="entry name" value="WD40 repeat-like"/>
    <property type="match status" value="1"/>
</dbReference>
<sequence>MARDPSLLSSHSPISIAPASPYIVHVQLRDLLICPRHQGVVNYVADHAIVEQDLHAKGAPYRILSNLQFAANSITSLPINESDTLIAAGGQEAELHLSYLSSSSSQSSSSSSHSAVTSSSSSIQARKSRVQWDYSTHLSGTINNSVLLTSLSLTTSHLSSVEPRVGISNNDGTVRLYDVPMRVQNATRTSRGLPQVGSVRLDVPINHSSISPDGRTLLSVGDSSKVYFHRISGSSSNLTFTPITTLSIPSPESSFSQYGYANYPNSLTASFSTAFSHDGSKFAVASQEGVVAVWDVRLTSKPLKVFYTDQERGAGSEYERMRGSMPGGSGNGASSGWLSDDPWEWTRGTRAPGWCVRSVKFNNVSARASSAGIGGFGGREIMAFTEHTDLVHIVDARTFEGVEVIRVPINTRKANVGRMRMDGGGRRPRRRRTEADLIPLSTTRAEGTSAATDGSTSGSIGVSTSATRTTASDSTTAARLRRMERLVDRRGLVADPSVTSSLRRGFGSRRSQSASGIGPTAPTSVANDSRPSMSHTRSQSDVSLLNASSMTPYAWASAVLASRSPLNANQAASSSSPRSPTSPISRTRPTSPSSPSAYSAPASIGDSTWRTLDDGIPIAVANPGFRDELSLREADLELGLEAHRQGEEGMDTEMDTPTTMPSLHALARYVLDDDEAEVIASGSRLVQGGSAESPESEPIPDWREILREDHRQLEARTDAVFAAIAASGTLPTPNVISNASHTPSVRGQHRRVESATGGGDGPGERETEPIADRMRRIRMQERALRHGLPLGEPGRHSTGRNAFQISQTPNRQMELLQGATSLNQHTGASPRSTPPANSEVNTNTSLLEASTNPHQPPDLQAPDTFTPVTREAMTRALRVWGPMFQENLRRQQMYEAEARARAERGEGIFDVDGNLLPQYRYGNGGSSFPADEDSEDDTDSLAEEYGEDERRDRNTGSTAGDYEYPLYDSRRNGGPNTAWTNRRRLGPTPEGPRRQTAIRGGARGGYGGAVRIPRRNVPNPARLVEEDENDMEVDQVLTEEEGEETDRPHPPAMRRRRIIPGIGVETDHSDDDNDYALGFIDVEEISSDDDSVDYEDDEGYDGWYSDGAYHSASAYHSSSPSSPSTSTPPLTHQTPSKLPNLTYPDDLDIAGICFDPWGEKMYVAGVKSAHLHPLHHPLHSSHGGLGSPATGPWTGSGRSRGPSGMGGPGIYFAPPFGSTMHGTASPVSTEGERPDHRHRGHSRGLGGIGIGGTGDMGLGPGVVVEWGVRGAEKRFWVDEGWM</sequence>
<accession>A0A9P6JVY5</accession>
<feature type="region of interest" description="Disordered" evidence="1">
    <location>
        <begin position="1112"/>
        <end position="1142"/>
    </location>
</feature>
<feature type="region of interest" description="Disordered" evidence="1">
    <location>
        <begin position="317"/>
        <end position="339"/>
    </location>
</feature>
<name>A0A9P6JVY5_9AGAR</name>
<reference evidence="2" key="1">
    <citation type="submission" date="2020-11" db="EMBL/GenBank/DDBJ databases">
        <authorList>
            <consortium name="DOE Joint Genome Institute"/>
            <person name="Ahrendt S."/>
            <person name="Riley R."/>
            <person name="Andreopoulos W."/>
            <person name="Labutti K."/>
            <person name="Pangilinan J."/>
            <person name="Ruiz-Duenas F.J."/>
            <person name="Barrasa J.M."/>
            <person name="Sanchez-Garcia M."/>
            <person name="Camarero S."/>
            <person name="Miyauchi S."/>
            <person name="Serrano A."/>
            <person name="Linde D."/>
            <person name="Babiker R."/>
            <person name="Drula E."/>
            <person name="Ayuso-Fernandez I."/>
            <person name="Pacheco R."/>
            <person name="Padilla G."/>
            <person name="Ferreira P."/>
            <person name="Barriuso J."/>
            <person name="Kellner H."/>
            <person name="Castanera R."/>
            <person name="Alfaro M."/>
            <person name="Ramirez L."/>
            <person name="Pisabarro A.G."/>
            <person name="Kuo A."/>
            <person name="Tritt A."/>
            <person name="Lipzen A."/>
            <person name="He G."/>
            <person name="Yan M."/>
            <person name="Ng V."/>
            <person name="Cullen D."/>
            <person name="Martin F."/>
            <person name="Rosso M.-N."/>
            <person name="Henrissat B."/>
            <person name="Hibbett D."/>
            <person name="Martinez A.T."/>
            <person name="Grigoriev I.V."/>
        </authorList>
    </citation>
    <scope>NUCLEOTIDE SEQUENCE</scope>
    <source>
        <strain evidence="2">CBS 506.95</strain>
    </source>
</reference>
<feature type="compositionally biased region" description="Low complexity" evidence="1">
    <location>
        <begin position="500"/>
        <end position="516"/>
    </location>
</feature>
<feature type="region of interest" description="Disordered" evidence="1">
    <location>
        <begin position="568"/>
        <end position="602"/>
    </location>
</feature>
<dbReference type="PANTHER" id="PTHR43991">
    <property type="entry name" value="WD REPEAT PROTEIN (AFU_ORTHOLOGUE AFUA_8G05640)-RELATED"/>
    <property type="match status" value="1"/>
</dbReference>
<feature type="region of interest" description="Disordered" evidence="1">
    <location>
        <begin position="499"/>
        <end position="543"/>
    </location>
</feature>